<name>A0ABV2NDE8_9HYPH</name>
<keyword evidence="3" id="KW-1185">Reference proteome</keyword>
<dbReference type="Pfam" id="PF13524">
    <property type="entry name" value="Glyco_trans_1_2"/>
    <property type="match status" value="1"/>
</dbReference>
<gene>
    <name evidence="2" type="ORF">ABIC20_001831</name>
</gene>
<organism evidence="2 3">
    <name type="scientific">Methylobacterium radiotolerans</name>
    <dbReference type="NCBI Taxonomy" id="31998"/>
    <lineage>
        <taxon>Bacteria</taxon>
        <taxon>Pseudomonadati</taxon>
        <taxon>Pseudomonadota</taxon>
        <taxon>Alphaproteobacteria</taxon>
        <taxon>Hyphomicrobiales</taxon>
        <taxon>Methylobacteriaceae</taxon>
        <taxon>Methylobacterium</taxon>
    </lineage>
</organism>
<evidence type="ECO:0000259" key="1">
    <source>
        <dbReference type="Pfam" id="PF13524"/>
    </source>
</evidence>
<feature type="domain" description="Spore protein YkvP/CgeB glycosyl transferase-like" evidence="1">
    <location>
        <begin position="232"/>
        <end position="369"/>
    </location>
</feature>
<accession>A0ABV2NDE8</accession>
<evidence type="ECO:0000313" key="2">
    <source>
        <dbReference type="EMBL" id="MET3864522.1"/>
    </source>
</evidence>
<comment type="caution">
    <text evidence="2">The sequence shown here is derived from an EMBL/GenBank/DDBJ whole genome shotgun (WGS) entry which is preliminary data.</text>
</comment>
<evidence type="ECO:0000313" key="3">
    <source>
        <dbReference type="Proteomes" id="UP001549119"/>
    </source>
</evidence>
<dbReference type="GeneID" id="6136315"/>
<sequence>MSKPTLLLMDVFGILDASRSGLIDAFAAAGCDVVVANFAYTHLSQSEELSETLLAFLEADGVAIDGALSINAVGLSAPIYEGLARRGAAHAAWFVDSPFYFSGLEIPESVLLSVACSNFAEHPQATRADWLPFAGFEPRPSQNRAATSVGFLGSLHHIALYAARSQDGLVGSRTGPLPVGVELRDRMRSPFFMIDETWSLPDGTPVNAMEYFNFQSSMHRLELLSYFSATDLEIQGPPSWYKELWTAAPHLLHKFSVNSVAGEREMRAYMARYRICLNIFHIQNMNGGPNFRSFDAASHGVPCLSQYNRDCTALFPHGEAALYFNNPAEALHLHRELDGSSRLRQKLAAAAARVVRDGNTFSHRASRFLKTLALRQRAGTARGTIRHLRWQDGWTAEPEDAALAAAASPEPSQAGREFLARNPIRRFFERARR</sequence>
<dbReference type="EMBL" id="JBEPNW010000002">
    <property type="protein sequence ID" value="MET3864522.1"/>
    <property type="molecule type" value="Genomic_DNA"/>
</dbReference>
<dbReference type="Proteomes" id="UP001549119">
    <property type="component" value="Unassembled WGS sequence"/>
</dbReference>
<proteinExistence type="predicted"/>
<reference evidence="2 3" key="1">
    <citation type="submission" date="2024-06" db="EMBL/GenBank/DDBJ databases">
        <title>Genomics of switchgrass bacterial isolates.</title>
        <authorList>
            <person name="Shade A."/>
        </authorList>
    </citation>
    <scope>NUCLEOTIDE SEQUENCE [LARGE SCALE GENOMIC DNA]</scope>
    <source>
        <strain evidence="2 3">PvP084</strain>
    </source>
</reference>
<dbReference type="InterPro" id="IPR055259">
    <property type="entry name" value="YkvP/CgeB_Glyco_trans-like"/>
</dbReference>
<protein>
    <recommendedName>
        <fullName evidence="1">Spore protein YkvP/CgeB glycosyl transferase-like domain-containing protein</fullName>
    </recommendedName>
</protein>
<dbReference type="RefSeq" id="WP_012317044.1">
    <property type="nucleotide sequence ID" value="NZ_BJXP01000006.1"/>
</dbReference>